<keyword evidence="1" id="KW-0547">Nucleotide-binding</keyword>
<dbReference type="InterPro" id="IPR011146">
    <property type="entry name" value="HIT-like"/>
</dbReference>
<evidence type="ECO:0000256" key="3">
    <source>
        <dbReference type="PROSITE-ProRule" id="PRU00464"/>
    </source>
</evidence>
<name>A0AA38PBT2_9AGAR</name>
<dbReference type="EMBL" id="MU806098">
    <property type="protein sequence ID" value="KAJ3840023.1"/>
    <property type="molecule type" value="Genomic_DNA"/>
</dbReference>
<protein>
    <submittedName>
        <fullName evidence="5">HIT-like protein</fullName>
    </submittedName>
</protein>
<feature type="short sequence motif" description="Histidine triad motif" evidence="3">
    <location>
        <begin position="113"/>
        <end position="117"/>
    </location>
</feature>
<proteinExistence type="predicted"/>
<dbReference type="PANTHER" id="PTHR12486:SF5">
    <property type="entry name" value="ADENOSINE 5'-MONOPHOSPHORAMIDASE HINT3"/>
    <property type="match status" value="1"/>
</dbReference>
<dbReference type="Proteomes" id="UP001163846">
    <property type="component" value="Unassembled WGS sequence"/>
</dbReference>
<reference evidence="5" key="1">
    <citation type="submission" date="2022-08" db="EMBL/GenBank/DDBJ databases">
        <authorList>
            <consortium name="DOE Joint Genome Institute"/>
            <person name="Min B."/>
            <person name="Riley R."/>
            <person name="Sierra-Patev S."/>
            <person name="Naranjo-Ortiz M."/>
            <person name="Looney B."/>
            <person name="Konkel Z."/>
            <person name="Slot J.C."/>
            <person name="Sakamoto Y."/>
            <person name="Steenwyk J.L."/>
            <person name="Rokas A."/>
            <person name="Carro J."/>
            <person name="Camarero S."/>
            <person name="Ferreira P."/>
            <person name="Molpeceres G."/>
            <person name="Ruiz-Duenas F.J."/>
            <person name="Serrano A."/>
            <person name="Henrissat B."/>
            <person name="Drula E."/>
            <person name="Hughes K.W."/>
            <person name="Mata J.L."/>
            <person name="Ishikawa N.K."/>
            <person name="Vargas-Isla R."/>
            <person name="Ushijima S."/>
            <person name="Smith C.A."/>
            <person name="Ahrendt S."/>
            <person name="Andreopoulos W."/>
            <person name="He G."/>
            <person name="Labutti K."/>
            <person name="Lipzen A."/>
            <person name="Ng V."/>
            <person name="Sandor L."/>
            <person name="Barry K."/>
            <person name="Martinez A.T."/>
            <person name="Xiao Y."/>
            <person name="Gibbons J.G."/>
            <person name="Terashima K."/>
            <person name="Hibbett D.S."/>
            <person name="Grigoriev I.V."/>
        </authorList>
    </citation>
    <scope>NUCLEOTIDE SEQUENCE</scope>
    <source>
        <strain evidence="5">TFB9207</strain>
    </source>
</reference>
<dbReference type="AlphaFoldDB" id="A0AA38PBT2"/>
<dbReference type="Gene3D" id="3.30.428.10">
    <property type="entry name" value="HIT-like"/>
    <property type="match status" value="1"/>
</dbReference>
<keyword evidence="2" id="KW-0378">Hydrolase</keyword>
<evidence type="ECO:0000256" key="1">
    <source>
        <dbReference type="ARBA" id="ARBA00022741"/>
    </source>
</evidence>
<evidence type="ECO:0000313" key="5">
    <source>
        <dbReference type="EMBL" id="KAJ3840023.1"/>
    </source>
</evidence>
<organism evidence="5 6">
    <name type="scientific">Lentinula raphanica</name>
    <dbReference type="NCBI Taxonomy" id="153919"/>
    <lineage>
        <taxon>Eukaryota</taxon>
        <taxon>Fungi</taxon>
        <taxon>Dikarya</taxon>
        <taxon>Basidiomycota</taxon>
        <taxon>Agaricomycotina</taxon>
        <taxon>Agaricomycetes</taxon>
        <taxon>Agaricomycetidae</taxon>
        <taxon>Agaricales</taxon>
        <taxon>Marasmiineae</taxon>
        <taxon>Omphalotaceae</taxon>
        <taxon>Lentinula</taxon>
    </lineage>
</organism>
<evidence type="ECO:0000259" key="4">
    <source>
        <dbReference type="PROSITE" id="PS51084"/>
    </source>
</evidence>
<dbReference type="GO" id="GO:0016787">
    <property type="term" value="F:hydrolase activity"/>
    <property type="evidence" value="ECO:0007669"/>
    <property type="project" value="UniProtKB-KW"/>
</dbReference>
<dbReference type="PROSITE" id="PS51084">
    <property type="entry name" value="HIT_2"/>
    <property type="match status" value="1"/>
</dbReference>
<accession>A0AA38PBT2</accession>
<comment type="caution">
    <text evidence="5">The sequence shown here is derived from an EMBL/GenBank/DDBJ whole genome shotgun (WGS) entry which is preliminary data.</text>
</comment>
<evidence type="ECO:0000256" key="2">
    <source>
        <dbReference type="ARBA" id="ARBA00022801"/>
    </source>
</evidence>
<dbReference type="InterPro" id="IPR036265">
    <property type="entry name" value="HIT-like_sf"/>
</dbReference>
<evidence type="ECO:0000313" key="6">
    <source>
        <dbReference type="Proteomes" id="UP001163846"/>
    </source>
</evidence>
<gene>
    <name evidence="5" type="ORF">F5878DRAFT_534436</name>
</gene>
<dbReference type="PANTHER" id="PTHR12486">
    <property type="entry name" value="APRATAXIN-RELATED"/>
    <property type="match status" value="1"/>
</dbReference>
<feature type="domain" description="HIT" evidence="4">
    <location>
        <begin position="23"/>
        <end position="128"/>
    </location>
</feature>
<sequence>MKSKACSQQIPVAETSRYDPDCSFCHVSVENDFQVVWEDDELIAFKDRDPACGHHFQIIPRLHISSVRQLRKSDVDMIKTMVNVGHQLLEQLDVETSMRKMGFHIPPFNSVGHLHLHVQALPYKNLARRLKYPTAPGFRSFHKGFSWFSDARQTILILQEGRSVGIFPC</sequence>
<keyword evidence="6" id="KW-1185">Reference proteome</keyword>
<dbReference type="Pfam" id="PF11969">
    <property type="entry name" value="DcpS_C"/>
    <property type="match status" value="1"/>
</dbReference>
<dbReference type="GO" id="GO:0000166">
    <property type="term" value="F:nucleotide binding"/>
    <property type="evidence" value="ECO:0007669"/>
    <property type="project" value="UniProtKB-KW"/>
</dbReference>
<dbReference type="SUPFAM" id="SSF54197">
    <property type="entry name" value="HIT-like"/>
    <property type="match status" value="1"/>
</dbReference>